<feature type="domain" description="HTH araC/xylS-type" evidence="4">
    <location>
        <begin position="9"/>
        <end position="59"/>
    </location>
</feature>
<dbReference type="GO" id="GO:0005829">
    <property type="term" value="C:cytosol"/>
    <property type="evidence" value="ECO:0007669"/>
    <property type="project" value="TreeGrafter"/>
</dbReference>
<keyword evidence="3" id="KW-0804">Transcription</keyword>
<evidence type="ECO:0000256" key="2">
    <source>
        <dbReference type="ARBA" id="ARBA00023125"/>
    </source>
</evidence>
<dbReference type="SUPFAM" id="SSF46689">
    <property type="entry name" value="Homeodomain-like"/>
    <property type="match status" value="1"/>
</dbReference>
<organism evidence="5 6">
    <name type="scientific">Lactobacillus gasseri</name>
    <dbReference type="NCBI Taxonomy" id="1596"/>
    <lineage>
        <taxon>Bacteria</taxon>
        <taxon>Bacillati</taxon>
        <taxon>Bacillota</taxon>
        <taxon>Bacilli</taxon>
        <taxon>Lactobacillales</taxon>
        <taxon>Lactobacillaceae</taxon>
        <taxon>Lactobacillus</taxon>
    </lineage>
</organism>
<evidence type="ECO:0000313" key="5">
    <source>
        <dbReference type="EMBL" id="GBA95313.1"/>
    </source>
</evidence>
<dbReference type="Gene3D" id="1.10.10.60">
    <property type="entry name" value="Homeodomain-like"/>
    <property type="match status" value="1"/>
</dbReference>
<evidence type="ECO:0000256" key="3">
    <source>
        <dbReference type="ARBA" id="ARBA00023163"/>
    </source>
</evidence>
<keyword evidence="1" id="KW-0805">Transcription regulation</keyword>
<evidence type="ECO:0000259" key="4">
    <source>
        <dbReference type="PROSITE" id="PS01124"/>
    </source>
</evidence>
<dbReference type="GO" id="GO:0000976">
    <property type="term" value="F:transcription cis-regulatory region binding"/>
    <property type="evidence" value="ECO:0007669"/>
    <property type="project" value="TreeGrafter"/>
</dbReference>
<dbReference type="InterPro" id="IPR009057">
    <property type="entry name" value="Homeodomain-like_sf"/>
</dbReference>
<reference evidence="5 6" key="1">
    <citation type="journal article" date="2018" name="Int. J. Syst. Evol. Microbiol.">
        <title>Lactobacillus paragasseri sp. nov., a sister taxon of Lactobacillus gasseri, based on whole-genome sequence analyses.</title>
        <authorList>
            <person name="Tanizawa Y."/>
            <person name="Tada I."/>
            <person name="Kobayashi H."/>
            <person name="Endo A."/>
            <person name="Maeno S."/>
            <person name="Toyoda A."/>
            <person name="Arita M."/>
            <person name="Nakamura Y."/>
            <person name="Sakamoto M."/>
            <person name="Ohkuma M."/>
            <person name="Tohno M."/>
        </authorList>
    </citation>
    <scope>NUCLEOTIDE SEQUENCE [LARGE SCALE GENOMIC DNA]</scope>
    <source>
        <strain evidence="5 6">JCM 1025</strain>
    </source>
</reference>
<dbReference type="RefSeq" id="WP_095669678.1">
    <property type="nucleotide sequence ID" value="NZ_BEXJ01000001.1"/>
</dbReference>
<dbReference type="Proteomes" id="UP000250668">
    <property type="component" value="Unassembled WGS sequence"/>
</dbReference>
<evidence type="ECO:0000256" key="1">
    <source>
        <dbReference type="ARBA" id="ARBA00023015"/>
    </source>
</evidence>
<evidence type="ECO:0000313" key="6">
    <source>
        <dbReference type="Proteomes" id="UP000250668"/>
    </source>
</evidence>
<proteinExistence type="predicted"/>
<dbReference type="EMBL" id="BEXJ01000001">
    <property type="protein sequence ID" value="GBA95313.1"/>
    <property type="molecule type" value="Genomic_DNA"/>
</dbReference>
<dbReference type="AlphaFoldDB" id="A0AB33ZUT9"/>
<accession>A0AB33ZUT9</accession>
<name>A0AB33ZUT9_LACGS</name>
<dbReference type="Pfam" id="PF12833">
    <property type="entry name" value="HTH_18"/>
    <property type="match status" value="1"/>
</dbReference>
<dbReference type="PANTHER" id="PTHR47894">
    <property type="entry name" value="HTH-TYPE TRANSCRIPTIONAL REGULATOR GADX"/>
    <property type="match status" value="1"/>
</dbReference>
<gene>
    <name evidence="5" type="ORF">LJCM1025_04310</name>
</gene>
<dbReference type="PANTHER" id="PTHR47894:SF1">
    <property type="entry name" value="HTH-TYPE TRANSCRIPTIONAL REGULATOR VQSM"/>
    <property type="match status" value="1"/>
</dbReference>
<protein>
    <recommendedName>
        <fullName evidence="4">HTH araC/xylS-type domain-containing protein</fullName>
    </recommendedName>
</protein>
<dbReference type="InterPro" id="IPR018060">
    <property type="entry name" value="HTH_AraC"/>
</dbReference>
<keyword evidence="2" id="KW-0238">DNA-binding</keyword>
<sequence>MQVLKPSSRKYKYKIAKTYLNQNLPTDEIAYLVGYTETSSFLRSFKKWTGQTVNQFKNNKYL</sequence>
<dbReference type="PROSITE" id="PS01124">
    <property type="entry name" value="HTH_ARAC_FAMILY_2"/>
    <property type="match status" value="1"/>
</dbReference>
<comment type="caution">
    <text evidence="5">The sequence shown here is derived from an EMBL/GenBank/DDBJ whole genome shotgun (WGS) entry which is preliminary data.</text>
</comment>
<dbReference type="GO" id="GO:0003700">
    <property type="term" value="F:DNA-binding transcription factor activity"/>
    <property type="evidence" value="ECO:0007669"/>
    <property type="project" value="InterPro"/>
</dbReference>